<dbReference type="Pfam" id="PF01522">
    <property type="entry name" value="Polysacc_deac_1"/>
    <property type="match status" value="2"/>
</dbReference>
<dbReference type="Proteomes" id="UP001595724">
    <property type="component" value="Unassembled WGS sequence"/>
</dbReference>
<reference evidence="5" key="1">
    <citation type="journal article" date="2019" name="Int. J. Syst. Evol. Microbiol.">
        <title>The Global Catalogue of Microorganisms (GCM) 10K type strain sequencing project: providing services to taxonomists for standard genome sequencing and annotation.</title>
        <authorList>
            <consortium name="The Broad Institute Genomics Platform"/>
            <consortium name="The Broad Institute Genome Sequencing Center for Infectious Disease"/>
            <person name="Wu L."/>
            <person name="Ma J."/>
        </authorList>
    </citation>
    <scope>NUCLEOTIDE SEQUENCE [LARGE SCALE GENOMIC DNA]</scope>
    <source>
        <strain evidence="5">KCTC 42211</strain>
    </source>
</reference>
<dbReference type="InterPro" id="IPR011330">
    <property type="entry name" value="Glyco_hydro/deAcase_b/a-brl"/>
</dbReference>
<gene>
    <name evidence="4" type="ORF">ACFOM9_13830</name>
</gene>
<sequence length="332" mass="36958">MPLGRAVRQLLRHDVRILAYHRVLESAEPDAFVFDPELISASAGMFRKQMQLVRRRFHPLRFDELLDCIDRGRAPPPRSVLVTFDDGYDDNYRIAWPILQEAGLSAMFFVSTGHIESGAPYAYDWLAHMLTVAPEGELALPEIGLQARLHGPPAARREVVAEVLDRLKALDAPAQEALIGRLEEVLAMPRAGGHDDCRPMSWDQLRRMHASGMEIGSHGVNHRMLAKLSPALIEEELAGSRQAIGREIGVHAQVLSYPVGGRDAYDGTVVDIARACGYRLACSYISGTSGLEPANRYGMPRLPVERHMDLGWFEAMLSLPEVFSHTSRNRGH</sequence>
<dbReference type="InterPro" id="IPR002509">
    <property type="entry name" value="NODB_dom"/>
</dbReference>
<dbReference type="InterPro" id="IPR051398">
    <property type="entry name" value="Polysacch_Deacetylase"/>
</dbReference>
<dbReference type="Gene3D" id="3.20.20.370">
    <property type="entry name" value="Glycoside hydrolase/deacetylase"/>
    <property type="match status" value="1"/>
</dbReference>
<organism evidence="4 5">
    <name type="scientific">Luteimonas notoginsengisoli</name>
    <dbReference type="NCBI Taxonomy" id="1578200"/>
    <lineage>
        <taxon>Bacteria</taxon>
        <taxon>Pseudomonadati</taxon>
        <taxon>Pseudomonadota</taxon>
        <taxon>Gammaproteobacteria</taxon>
        <taxon>Lysobacterales</taxon>
        <taxon>Lysobacteraceae</taxon>
        <taxon>Luteimonas</taxon>
    </lineage>
</organism>
<dbReference type="CDD" id="cd10918">
    <property type="entry name" value="CE4_NodB_like_5s_6s"/>
    <property type="match status" value="1"/>
</dbReference>
<keyword evidence="2" id="KW-0732">Signal</keyword>
<evidence type="ECO:0000259" key="3">
    <source>
        <dbReference type="PROSITE" id="PS51677"/>
    </source>
</evidence>
<dbReference type="PANTHER" id="PTHR34216">
    <property type="match status" value="1"/>
</dbReference>
<evidence type="ECO:0000313" key="5">
    <source>
        <dbReference type="Proteomes" id="UP001595724"/>
    </source>
</evidence>
<evidence type="ECO:0000256" key="2">
    <source>
        <dbReference type="ARBA" id="ARBA00022729"/>
    </source>
</evidence>
<feature type="domain" description="NodB homology" evidence="3">
    <location>
        <begin position="78"/>
        <end position="332"/>
    </location>
</feature>
<dbReference type="SUPFAM" id="SSF88713">
    <property type="entry name" value="Glycoside hydrolase/deacetylase"/>
    <property type="match status" value="1"/>
</dbReference>
<dbReference type="EMBL" id="JBHRYF010000012">
    <property type="protein sequence ID" value="MFC3661143.1"/>
    <property type="molecule type" value="Genomic_DNA"/>
</dbReference>
<dbReference type="PANTHER" id="PTHR34216:SF3">
    <property type="entry name" value="POLY-BETA-1,6-N-ACETYL-D-GLUCOSAMINE N-DEACETYLASE"/>
    <property type="match status" value="1"/>
</dbReference>
<proteinExistence type="predicted"/>
<dbReference type="PROSITE" id="PS51677">
    <property type="entry name" value="NODB"/>
    <property type="match status" value="1"/>
</dbReference>
<evidence type="ECO:0000256" key="1">
    <source>
        <dbReference type="ARBA" id="ARBA00004613"/>
    </source>
</evidence>
<protein>
    <submittedName>
        <fullName evidence="4">Polysaccharide deacetylase family protein</fullName>
    </submittedName>
</protein>
<accession>A0ABV7UXB8</accession>
<comment type="caution">
    <text evidence="4">The sequence shown here is derived from an EMBL/GenBank/DDBJ whole genome shotgun (WGS) entry which is preliminary data.</text>
</comment>
<name>A0ABV7UXB8_9GAMM</name>
<comment type="subcellular location">
    <subcellularLocation>
        <location evidence="1">Secreted</location>
    </subcellularLocation>
</comment>
<keyword evidence="5" id="KW-1185">Reference proteome</keyword>
<evidence type="ECO:0000313" key="4">
    <source>
        <dbReference type="EMBL" id="MFC3661143.1"/>
    </source>
</evidence>